<dbReference type="Gene3D" id="3.40.1580.10">
    <property type="entry name" value="SMI1/KNR4-like"/>
    <property type="match status" value="1"/>
</dbReference>
<dbReference type="RefSeq" id="WP_136880063.1">
    <property type="nucleotide sequence ID" value="NZ_SWDX01000003.1"/>
</dbReference>
<reference evidence="1 2" key="1">
    <citation type="submission" date="2019-04" db="EMBL/GenBank/DDBJ databases">
        <title>Pedobacter sp. RP-1-16 sp. nov., isolated from Arctic soil.</title>
        <authorList>
            <person name="Dahal R.H."/>
            <person name="Kim D.-U."/>
        </authorList>
    </citation>
    <scope>NUCLEOTIDE SEQUENCE [LARGE SCALE GENOMIC DNA]</scope>
    <source>
        <strain evidence="1 2">RP-1-16</strain>
    </source>
</reference>
<protein>
    <submittedName>
        <fullName evidence="1">SMI1/KNR4 family protein</fullName>
    </submittedName>
</protein>
<dbReference type="SUPFAM" id="SSF160631">
    <property type="entry name" value="SMI1/KNR4-like"/>
    <property type="match status" value="1"/>
</dbReference>
<organism evidence="1 2">
    <name type="scientific">Pedobacter hiemivivus</name>
    <dbReference type="NCBI Taxonomy" id="2530454"/>
    <lineage>
        <taxon>Bacteria</taxon>
        <taxon>Pseudomonadati</taxon>
        <taxon>Bacteroidota</taxon>
        <taxon>Sphingobacteriia</taxon>
        <taxon>Sphingobacteriales</taxon>
        <taxon>Sphingobacteriaceae</taxon>
        <taxon>Pedobacter</taxon>
    </lineage>
</organism>
<gene>
    <name evidence="1" type="ORF">FBD94_09715</name>
</gene>
<evidence type="ECO:0000313" key="2">
    <source>
        <dbReference type="Proteomes" id="UP000309594"/>
    </source>
</evidence>
<sequence length="220" mass="25188">MKNIIEDFFKAYCSDDTNVTAVYRNVPKEMMASAVSESGWFSWTPIKGTLDYDDYKKVEQKFNVVFPKSFIEWHKTYFFLSCDCSIIRLPFSDPGKPIGEVIDELNNDMAKELIEMGLYPFGQDGNDGGPFVFDARLEVENNEFPIRFFDTGLNEVSEILFSSFPKLLECLTHFLTSNGPGGYEAIHDFFAIDPEGAGKTGVDYWLELANAMKWEYEQED</sequence>
<proteinExistence type="predicted"/>
<name>A0A4U1GLL1_9SPHI</name>
<dbReference type="EMBL" id="SWDX01000003">
    <property type="protein sequence ID" value="TKC62482.1"/>
    <property type="molecule type" value="Genomic_DNA"/>
</dbReference>
<comment type="caution">
    <text evidence="1">The sequence shown here is derived from an EMBL/GenBank/DDBJ whole genome shotgun (WGS) entry which is preliminary data.</text>
</comment>
<dbReference type="Proteomes" id="UP000309594">
    <property type="component" value="Unassembled WGS sequence"/>
</dbReference>
<dbReference type="InterPro" id="IPR037883">
    <property type="entry name" value="Knr4/Smi1-like_sf"/>
</dbReference>
<dbReference type="AlphaFoldDB" id="A0A4U1GLL1"/>
<accession>A0A4U1GLL1</accession>
<evidence type="ECO:0000313" key="1">
    <source>
        <dbReference type="EMBL" id="TKC62482.1"/>
    </source>
</evidence>